<reference evidence="2" key="1">
    <citation type="journal article" date="2021" name="Microorganisms">
        <title>Acidisoma silvae sp. nov. and Acidisomacellulosilytica sp. nov., Two Acidophilic Bacteria Isolated from Decaying Wood, Hydrolyzing Cellulose and Producing Poly-3-hydroxybutyrate.</title>
        <authorList>
            <person name="Mieszkin S."/>
            <person name="Pouder E."/>
            <person name="Uroz S."/>
            <person name="Simon-Colin C."/>
            <person name="Alain K."/>
        </authorList>
    </citation>
    <scope>NUCLEOTIDE SEQUENCE</scope>
    <source>
        <strain evidence="2">HW T2.11</strain>
    </source>
</reference>
<sequence>MSARDDILARIRARRPEGDFPLPTLPQFPGVMGDLLEVFTTNLAVMGGQCVHLPAGEPLGPFLRARLGRGRLIRSSTDELPEFSRTDDVASPGGLKDVHTGIVRARFGVAETGSVFLSDRELRVNTIAYLAQHLVVLLDPAAIIPGIADAYLRDDFTSANYVSLMTGPSATADIEGVLIRGAQGVRSLTVVFA</sequence>
<dbReference type="SUPFAM" id="SSF100950">
    <property type="entry name" value="NagB/RpiA/CoA transferase-like"/>
    <property type="match status" value="1"/>
</dbReference>
<dbReference type="InterPro" id="IPR024185">
    <property type="entry name" value="FTHF_cligase-like_sf"/>
</dbReference>
<dbReference type="Gene3D" id="3.40.50.10420">
    <property type="entry name" value="NagB/RpiA/CoA transferase-like"/>
    <property type="match status" value="1"/>
</dbReference>
<dbReference type="Proteomes" id="UP000708298">
    <property type="component" value="Unassembled WGS sequence"/>
</dbReference>
<protein>
    <submittedName>
        <fullName evidence="2">LUD domain-containing protein</fullName>
    </submittedName>
</protein>
<gene>
    <name evidence="2" type="ORF">ASILVAE211_02515</name>
</gene>
<reference evidence="2" key="2">
    <citation type="submission" date="2021-01" db="EMBL/GenBank/DDBJ databases">
        <authorList>
            <person name="Mieszkin S."/>
            <person name="Pouder E."/>
            <person name="Alain K."/>
        </authorList>
    </citation>
    <scope>NUCLEOTIDE SEQUENCE</scope>
    <source>
        <strain evidence="2">HW T2.11</strain>
    </source>
</reference>
<organism evidence="2 3">
    <name type="scientific">Acidisoma silvae</name>
    <dbReference type="NCBI Taxonomy" id="2802396"/>
    <lineage>
        <taxon>Bacteria</taxon>
        <taxon>Pseudomonadati</taxon>
        <taxon>Pseudomonadota</taxon>
        <taxon>Alphaproteobacteria</taxon>
        <taxon>Acetobacterales</taxon>
        <taxon>Acidocellaceae</taxon>
        <taxon>Acidisoma</taxon>
    </lineage>
</organism>
<keyword evidence="3" id="KW-1185">Reference proteome</keyword>
<dbReference type="Pfam" id="PF02589">
    <property type="entry name" value="LUD_dom"/>
    <property type="match status" value="1"/>
</dbReference>
<dbReference type="InterPro" id="IPR003741">
    <property type="entry name" value="LUD_dom"/>
</dbReference>
<evidence type="ECO:0000313" key="2">
    <source>
        <dbReference type="EMBL" id="MCB8874041.1"/>
    </source>
</evidence>
<comment type="caution">
    <text evidence="2">The sequence shown here is derived from an EMBL/GenBank/DDBJ whole genome shotgun (WGS) entry which is preliminary data.</text>
</comment>
<evidence type="ECO:0000259" key="1">
    <source>
        <dbReference type="Pfam" id="PF02589"/>
    </source>
</evidence>
<proteinExistence type="predicted"/>
<accession>A0A963YNX5</accession>
<dbReference type="PANTHER" id="PTHR43682">
    <property type="entry name" value="LACTATE UTILIZATION PROTEIN C"/>
    <property type="match status" value="1"/>
</dbReference>
<name>A0A963YNX5_9PROT</name>
<dbReference type="EMBL" id="JAESVB010000001">
    <property type="protein sequence ID" value="MCB8874041.1"/>
    <property type="molecule type" value="Genomic_DNA"/>
</dbReference>
<evidence type="ECO:0000313" key="3">
    <source>
        <dbReference type="Proteomes" id="UP000708298"/>
    </source>
</evidence>
<dbReference type="PANTHER" id="PTHR43682:SF1">
    <property type="entry name" value="LACTATE UTILIZATION PROTEIN C"/>
    <property type="match status" value="1"/>
</dbReference>
<feature type="domain" description="LUD" evidence="1">
    <location>
        <begin position="97"/>
        <end position="192"/>
    </location>
</feature>
<dbReference type="InterPro" id="IPR037171">
    <property type="entry name" value="NagB/RpiA_transferase-like"/>
</dbReference>
<dbReference type="AlphaFoldDB" id="A0A963YNX5"/>